<dbReference type="AlphaFoldDB" id="A0A329TYW6"/>
<organism evidence="1 2">
    <name type="scientific">Faecalibacterium prausnitzii</name>
    <dbReference type="NCBI Taxonomy" id="853"/>
    <lineage>
        <taxon>Bacteria</taxon>
        <taxon>Bacillati</taxon>
        <taxon>Bacillota</taxon>
        <taxon>Clostridia</taxon>
        <taxon>Eubacteriales</taxon>
        <taxon>Oscillospiraceae</taxon>
        <taxon>Faecalibacterium</taxon>
    </lineage>
</organism>
<dbReference type="InterPro" id="IPR043773">
    <property type="entry name" value="JetA"/>
</dbReference>
<sequence length="477" mass="54398">MQLFELVSPRLFRPLAGPNRAFYAELLLLLWEECRHTADYSILRAEAVSRAEDYFAALAKPLALDADDAGDEAEQPTRDPHTLALGFLLRLRRTGWLAEQPGSYEEEPALAFVPEVTPLLEALEEILNPRVVTYTGKLYKAWQLLQNVGEEKSPYENVLREVAGDLEALNKSLRALNASIGHYIDRLTRNRTPQEVLELFDQYEEKVVAAAYHRFKTSDNLFNYRAFLEEGLDDCETNYLPQLALDYARVERCAPSEATPAVRALIQKQRDALEEMSTLIREIDASHVRYRKRAVQRAQFLLLSDRSAQGSVTALLRRYAEDIKTPDQLFEPDDGPLAARLRLWPVQVFGEKPLYPPAAPRTDAPLAPVQAEQLDEEQLRREQKLLLDYARMAVTEENVDILARQALAARPSVSASTLADEYPNDFARIIGLHTYSQSPRRCYDIQLTGEWATRGGFRFEEFTLTPRKEDAEDDRNE</sequence>
<proteinExistence type="predicted"/>
<dbReference type="RefSeq" id="WP_158401066.1">
    <property type="nucleotide sequence ID" value="NZ_PRLB01000007.1"/>
</dbReference>
<dbReference type="Proteomes" id="UP000251144">
    <property type="component" value="Unassembled WGS sequence"/>
</dbReference>
<protein>
    <submittedName>
        <fullName evidence="1">Uncharacterized protein</fullName>
    </submittedName>
</protein>
<dbReference type="EMBL" id="PRLB01000007">
    <property type="protein sequence ID" value="RAW53876.1"/>
    <property type="molecule type" value="Genomic_DNA"/>
</dbReference>
<gene>
    <name evidence="1" type="ORF">C4N26_08240</name>
</gene>
<comment type="caution">
    <text evidence="1">The sequence shown here is derived from an EMBL/GenBank/DDBJ whole genome shotgun (WGS) entry which is preliminary data.</text>
</comment>
<dbReference type="Pfam" id="PF18982">
    <property type="entry name" value="JetA"/>
    <property type="match status" value="1"/>
</dbReference>
<accession>A0A329TYW6</accession>
<reference evidence="1 2" key="1">
    <citation type="submission" date="2018-02" db="EMBL/GenBank/DDBJ databases">
        <title>Complete genome sequencing of Faecalibacterium prausnitzii strains isolated from the human gut.</title>
        <authorList>
            <person name="Fitzgerald B.C."/>
            <person name="Shkoporov A.N."/>
            <person name="Ross P.R."/>
            <person name="Hill C."/>
        </authorList>
    </citation>
    <scope>NUCLEOTIDE SEQUENCE [LARGE SCALE GENOMIC DNA]</scope>
    <source>
        <strain evidence="1 2">APC942/32-1</strain>
    </source>
</reference>
<evidence type="ECO:0000313" key="1">
    <source>
        <dbReference type="EMBL" id="RAW53876.1"/>
    </source>
</evidence>
<evidence type="ECO:0000313" key="2">
    <source>
        <dbReference type="Proteomes" id="UP000251144"/>
    </source>
</evidence>
<dbReference type="OrthoDB" id="9807828at2"/>
<name>A0A329TYW6_9FIRM</name>